<dbReference type="PROSITE" id="PS00622">
    <property type="entry name" value="HTH_LUXR_1"/>
    <property type="match status" value="1"/>
</dbReference>
<dbReference type="SUPFAM" id="SSF46894">
    <property type="entry name" value="C-terminal effector domain of the bipartite response regulators"/>
    <property type="match status" value="1"/>
</dbReference>
<reference evidence="8" key="1">
    <citation type="journal article" date="2014" name="Int. J. Syst. Evol. Microbiol.">
        <title>Complete genome sequence of Corynebacterium casei LMG S-19264T (=DSM 44701T), isolated from a smear-ripened cheese.</title>
        <authorList>
            <consortium name="US DOE Joint Genome Institute (JGI-PGF)"/>
            <person name="Walter F."/>
            <person name="Albersmeier A."/>
            <person name="Kalinowski J."/>
            <person name="Ruckert C."/>
        </authorList>
    </citation>
    <scope>NUCLEOTIDE SEQUENCE</scope>
    <source>
        <strain evidence="8">CGMCC 4.5737</strain>
    </source>
</reference>
<dbReference type="Pfam" id="PF00196">
    <property type="entry name" value="GerE"/>
    <property type="match status" value="1"/>
</dbReference>
<dbReference type="Proteomes" id="UP000637578">
    <property type="component" value="Unassembled WGS sequence"/>
</dbReference>
<evidence type="ECO:0000313" key="8">
    <source>
        <dbReference type="EMBL" id="GGM81333.1"/>
    </source>
</evidence>
<reference evidence="8" key="2">
    <citation type="submission" date="2020-09" db="EMBL/GenBank/DDBJ databases">
        <authorList>
            <person name="Sun Q."/>
            <person name="Zhou Y."/>
        </authorList>
    </citation>
    <scope>NUCLEOTIDE SEQUENCE</scope>
    <source>
        <strain evidence="8">CGMCC 4.5737</strain>
    </source>
</reference>
<dbReference type="GO" id="GO:0003677">
    <property type="term" value="F:DNA binding"/>
    <property type="evidence" value="ECO:0007669"/>
    <property type="project" value="UniProtKB-KW"/>
</dbReference>
<dbReference type="InterPro" id="IPR001789">
    <property type="entry name" value="Sig_transdc_resp-reg_receiver"/>
</dbReference>
<organism evidence="8 9">
    <name type="scientific">Longimycelium tulufanense</name>
    <dbReference type="NCBI Taxonomy" id="907463"/>
    <lineage>
        <taxon>Bacteria</taxon>
        <taxon>Bacillati</taxon>
        <taxon>Actinomycetota</taxon>
        <taxon>Actinomycetes</taxon>
        <taxon>Pseudonocardiales</taxon>
        <taxon>Pseudonocardiaceae</taxon>
        <taxon>Longimycelium</taxon>
    </lineage>
</organism>
<feature type="domain" description="HTH luxR-type" evidence="6">
    <location>
        <begin position="143"/>
        <end position="208"/>
    </location>
</feature>
<dbReference type="CDD" id="cd17535">
    <property type="entry name" value="REC_NarL-like"/>
    <property type="match status" value="1"/>
</dbReference>
<gene>
    <name evidence="8" type="ORF">GCM10012275_59980</name>
</gene>
<evidence type="ECO:0000256" key="2">
    <source>
        <dbReference type="ARBA" id="ARBA00023015"/>
    </source>
</evidence>
<evidence type="ECO:0000313" key="9">
    <source>
        <dbReference type="Proteomes" id="UP000637578"/>
    </source>
</evidence>
<dbReference type="Gene3D" id="3.40.50.2300">
    <property type="match status" value="1"/>
</dbReference>
<dbReference type="PANTHER" id="PTHR43214">
    <property type="entry name" value="TWO-COMPONENT RESPONSE REGULATOR"/>
    <property type="match status" value="1"/>
</dbReference>
<evidence type="ECO:0000256" key="3">
    <source>
        <dbReference type="ARBA" id="ARBA00023125"/>
    </source>
</evidence>
<dbReference type="PANTHER" id="PTHR43214:SF24">
    <property type="entry name" value="TRANSCRIPTIONAL REGULATORY PROTEIN NARL-RELATED"/>
    <property type="match status" value="1"/>
</dbReference>
<dbReference type="SUPFAM" id="SSF52172">
    <property type="entry name" value="CheY-like"/>
    <property type="match status" value="1"/>
</dbReference>
<dbReference type="SMART" id="SM00421">
    <property type="entry name" value="HTH_LUXR"/>
    <property type="match status" value="1"/>
</dbReference>
<comment type="caution">
    <text evidence="5">Lacks conserved residue(s) required for the propagation of feature annotation.</text>
</comment>
<sequence>MEVPDNEVRVVVVDRHPIVATGLRYALDNEPGLTVVGEAHDVASAMREITLTSPDVALTELDLGAEDGVELIRRLRRSWADLAVVALSDQVARVVAAVKAGARGFLRKTSTVEEIVRAIRQVASGGAPVSPSVLPMLLVEVHEPGKQARLSAREVEVLRLVASGLSNVQIARRLFVSETTVKTHLRRVFRKLEVNDRTAAVASALLSGILSQPGSGREGVVGRSPV</sequence>
<dbReference type="RefSeq" id="WP_189061794.1">
    <property type="nucleotide sequence ID" value="NZ_BMMK01000051.1"/>
</dbReference>
<keyword evidence="4" id="KW-0804">Transcription</keyword>
<dbReference type="GO" id="GO:0000160">
    <property type="term" value="P:phosphorelay signal transduction system"/>
    <property type="evidence" value="ECO:0007669"/>
    <property type="project" value="InterPro"/>
</dbReference>
<evidence type="ECO:0000256" key="4">
    <source>
        <dbReference type="ARBA" id="ARBA00023163"/>
    </source>
</evidence>
<keyword evidence="3 8" id="KW-0238">DNA-binding</keyword>
<keyword evidence="1" id="KW-0597">Phosphoprotein</keyword>
<protein>
    <submittedName>
        <fullName evidence="8">DNA-binding response regulator</fullName>
    </submittedName>
</protein>
<dbReference type="InterPro" id="IPR000792">
    <property type="entry name" value="Tscrpt_reg_LuxR_C"/>
</dbReference>
<evidence type="ECO:0000256" key="1">
    <source>
        <dbReference type="ARBA" id="ARBA00022553"/>
    </source>
</evidence>
<dbReference type="PROSITE" id="PS50110">
    <property type="entry name" value="RESPONSE_REGULATORY"/>
    <property type="match status" value="1"/>
</dbReference>
<dbReference type="SMART" id="SM00448">
    <property type="entry name" value="REC"/>
    <property type="match status" value="1"/>
</dbReference>
<keyword evidence="2" id="KW-0805">Transcription regulation</keyword>
<dbReference type="InterPro" id="IPR011006">
    <property type="entry name" value="CheY-like_superfamily"/>
</dbReference>
<dbReference type="GO" id="GO:0006355">
    <property type="term" value="P:regulation of DNA-templated transcription"/>
    <property type="evidence" value="ECO:0007669"/>
    <property type="project" value="InterPro"/>
</dbReference>
<dbReference type="Pfam" id="PF00072">
    <property type="entry name" value="Response_reg"/>
    <property type="match status" value="1"/>
</dbReference>
<evidence type="ECO:0000256" key="5">
    <source>
        <dbReference type="PROSITE-ProRule" id="PRU00169"/>
    </source>
</evidence>
<accession>A0A8J3FZK9</accession>
<dbReference type="InterPro" id="IPR039420">
    <property type="entry name" value="WalR-like"/>
</dbReference>
<evidence type="ECO:0000259" key="7">
    <source>
        <dbReference type="PROSITE" id="PS50110"/>
    </source>
</evidence>
<dbReference type="InterPro" id="IPR058245">
    <property type="entry name" value="NreC/VraR/RcsB-like_REC"/>
</dbReference>
<dbReference type="PRINTS" id="PR00038">
    <property type="entry name" value="HTHLUXR"/>
</dbReference>
<keyword evidence="9" id="KW-1185">Reference proteome</keyword>
<dbReference type="EMBL" id="BMMK01000051">
    <property type="protein sequence ID" value="GGM81333.1"/>
    <property type="molecule type" value="Genomic_DNA"/>
</dbReference>
<comment type="caution">
    <text evidence="8">The sequence shown here is derived from an EMBL/GenBank/DDBJ whole genome shotgun (WGS) entry which is preliminary data.</text>
</comment>
<dbReference type="PROSITE" id="PS50043">
    <property type="entry name" value="HTH_LUXR_2"/>
    <property type="match status" value="1"/>
</dbReference>
<feature type="domain" description="Response regulatory" evidence="7">
    <location>
        <begin position="9"/>
        <end position="123"/>
    </location>
</feature>
<name>A0A8J3FZK9_9PSEU</name>
<proteinExistence type="predicted"/>
<dbReference type="AlphaFoldDB" id="A0A8J3FZK9"/>
<dbReference type="CDD" id="cd06170">
    <property type="entry name" value="LuxR_C_like"/>
    <property type="match status" value="1"/>
</dbReference>
<evidence type="ECO:0000259" key="6">
    <source>
        <dbReference type="PROSITE" id="PS50043"/>
    </source>
</evidence>
<dbReference type="InterPro" id="IPR016032">
    <property type="entry name" value="Sig_transdc_resp-reg_C-effctor"/>
</dbReference>